<dbReference type="InterPro" id="IPR001611">
    <property type="entry name" value="Leu-rich_rpt"/>
</dbReference>
<keyword evidence="15" id="KW-0539">Nucleus</keyword>
<dbReference type="SUPFAM" id="SSF55455">
    <property type="entry name" value="SRF-like"/>
    <property type="match status" value="1"/>
</dbReference>
<dbReference type="FunFam" id="3.80.10.10:FF:000041">
    <property type="entry name" value="LRR receptor-like serine/threonine-protein kinase ERECTA"/>
    <property type="match status" value="1"/>
</dbReference>
<dbReference type="PANTHER" id="PTHR27000:SF803">
    <property type="entry name" value="RECEPTOR-LIKE PROTEIN 45"/>
    <property type="match status" value="1"/>
</dbReference>
<evidence type="ECO:0000256" key="3">
    <source>
        <dbReference type="ARBA" id="ARBA00004479"/>
    </source>
</evidence>
<sequence length="630" mass="69820">MRIIFITWLFSITILTILCIKTIPVYSLCLEDQKSLLLQLKNSLKFNPVISVRLVNWTPINDCRGWKGVTCDQAGHVTGLNLNSESISGGVNQSSSLFRLQFLECLNLANNSFIFTQIPSSFGCLTSLKYLNLSNAGFSGQIPIELSLMIRLVTLDLSTLYFPGIQSLQLQNPNLSQPRGLQSLSEIHLGSNNYSAPVPEFFANFRNLTVLSLNSSNLKGQFPEKIFQIPTLQTLDLTNNGLLDGSLPEVGQIGSLQRLLLSNTIFSGKLPNSIGNLRNLSRVDLSFCDFSGTIPNSILSHLVYLDLSSNNFSGPIPSFHMSKNLTYIDLSHNALSGPVPSCYFEGLLNLVYIDLAYNSFDGRVPSSLFFLPSLQKFLLSNNQFGGQVAVFPNGSLSPLDTLDLSSNKLQGPIRTYFFDFGSLDILSLSFNNFSGTIKLEWFQRLQNLTRLDLSYNNLSISTSESNSSLTSFPQLSTLRLASCKLQEFPPLLNWSRMVYLDLSDNQISGEIPNWIWNVGNGTLMYLNLSYNLLVGMQRPYTIIPSLFVPDLHSNQLYDGLFKKTSELCNLCGTEAAVITFSNAGNTFTFGNPSIDSVLDRYLSITSSSSRASASFSSLFRYRVSTQICAP</sequence>
<evidence type="ECO:0000256" key="12">
    <source>
        <dbReference type="ARBA" id="ARBA00023163"/>
    </source>
</evidence>
<evidence type="ECO:0000313" key="18">
    <source>
        <dbReference type="Proteomes" id="UP000306102"/>
    </source>
</evidence>
<reference evidence="17 18" key="1">
    <citation type="journal article" date="2018" name="Proc. Natl. Acad. Sci. U.S.A.">
        <title>Draft genome sequence of Camellia sinensis var. sinensis provides insights into the evolution of the tea genome and tea quality.</title>
        <authorList>
            <person name="Wei C."/>
            <person name="Yang H."/>
            <person name="Wang S."/>
            <person name="Zhao J."/>
            <person name="Liu C."/>
            <person name="Gao L."/>
            <person name="Xia E."/>
            <person name="Lu Y."/>
            <person name="Tai Y."/>
            <person name="She G."/>
            <person name="Sun J."/>
            <person name="Cao H."/>
            <person name="Tong W."/>
            <person name="Gao Q."/>
            <person name="Li Y."/>
            <person name="Deng W."/>
            <person name="Jiang X."/>
            <person name="Wang W."/>
            <person name="Chen Q."/>
            <person name="Zhang S."/>
            <person name="Li H."/>
            <person name="Wu J."/>
            <person name="Wang P."/>
            <person name="Li P."/>
            <person name="Shi C."/>
            <person name="Zheng F."/>
            <person name="Jian J."/>
            <person name="Huang B."/>
            <person name="Shan D."/>
            <person name="Shi M."/>
            <person name="Fang C."/>
            <person name="Yue Y."/>
            <person name="Li F."/>
            <person name="Li D."/>
            <person name="Wei S."/>
            <person name="Han B."/>
            <person name="Jiang C."/>
            <person name="Yin Y."/>
            <person name="Xia T."/>
            <person name="Zhang Z."/>
            <person name="Bennetzen J.L."/>
            <person name="Zhao S."/>
            <person name="Wan X."/>
        </authorList>
    </citation>
    <scope>NUCLEOTIDE SEQUENCE [LARGE SCALE GENOMIC DNA]</scope>
    <source>
        <strain evidence="18">cv. Shuchazao</strain>
        <tissue evidence="17">Leaf</tissue>
    </source>
</reference>
<dbReference type="SUPFAM" id="SSF52058">
    <property type="entry name" value="L domain-like"/>
    <property type="match status" value="1"/>
</dbReference>
<keyword evidence="8" id="KW-1133">Transmembrane helix</keyword>
<evidence type="ECO:0000256" key="14">
    <source>
        <dbReference type="ARBA" id="ARBA00023180"/>
    </source>
</evidence>
<evidence type="ECO:0000256" key="10">
    <source>
        <dbReference type="ARBA" id="ARBA00023125"/>
    </source>
</evidence>
<evidence type="ECO:0000256" key="1">
    <source>
        <dbReference type="ARBA" id="ARBA00004123"/>
    </source>
</evidence>
<dbReference type="Gene3D" id="3.80.10.10">
    <property type="entry name" value="Ribonuclease Inhibitor"/>
    <property type="match status" value="4"/>
</dbReference>
<evidence type="ECO:0000259" key="16">
    <source>
        <dbReference type="PROSITE" id="PS50066"/>
    </source>
</evidence>
<evidence type="ECO:0000256" key="15">
    <source>
        <dbReference type="ARBA" id="ARBA00023242"/>
    </source>
</evidence>
<proteinExistence type="predicted"/>
<protein>
    <recommendedName>
        <fullName evidence="16">MADS-box domain-containing protein</fullName>
    </recommendedName>
</protein>
<name>A0A4V3WLW1_CAMSN</name>
<dbReference type="InterPro" id="IPR032675">
    <property type="entry name" value="LRR_dom_sf"/>
</dbReference>
<dbReference type="GO" id="GO:0005886">
    <property type="term" value="C:plasma membrane"/>
    <property type="evidence" value="ECO:0007669"/>
    <property type="project" value="UniProtKB-SubCell"/>
</dbReference>
<dbReference type="Pfam" id="PF13855">
    <property type="entry name" value="LRR_8"/>
    <property type="match status" value="1"/>
</dbReference>
<dbReference type="AlphaFoldDB" id="A0A4V3WLW1"/>
<evidence type="ECO:0000256" key="5">
    <source>
        <dbReference type="ARBA" id="ARBA00022692"/>
    </source>
</evidence>
<dbReference type="Pfam" id="PF00319">
    <property type="entry name" value="SRF-TF"/>
    <property type="match status" value="1"/>
</dbReference>
<dbReference type="SMART" id="SM00432">
    <property type="entry name" value="MADS"/>
    <property type="match status" value="1"/>
</dbReference>
<dbReference type="GO" id="GO:0051707">
    <property type="term" value="P:response to other organism"/>
    <property type="evidence" value="ECO:0007669"/>
    <property type="project" value="UniProtKB-ARBA"/>
</dbReference>
<dbReference type="InterPro" id="IPR002100">
    <property type="entry name" value="TF_MADSbox"/>
</dbReference>
<dbReference type="SUPFAM" id="SSF52047">
    <property type="entry name" value="RNI-like"/>
    <property type="match status" value="1"/>
</dbReference>
<evidence type="ECO:0000256" key="9">
    <source>
        <dbReference type="ARBA" id="ARBA00023015"/>
    </source>
</evidence>
<dbReference type="InterPro" id="IPR036879">
    <property type="entry name" value="TF_MADSbox_sf"/>
</dbReference>
<dbReference type="GO" id="GO:0046983">
    <property type="term" value="F:protein dimerization activity"/>
    <property type="evidence" value="ECO:0007669"/>
    <property type="project" value="InterPro"/>
</dbReference>
<keyword evidence="11" id="KW-0472">Membrane</keyword>
<dbReference type="Pfam" id="PF13516">
    <property type="entry name" value="LRR_6"/>
    <property type="match status" value="1"/>
</dbReference>
<dbReference type="STRING" id="542762.A0A4V3WLW1"/>
<dbReference type="GO" id="GO:0003677">
    <property type="term" value="F:DNA binding"/>
    <property type="evidence" value="ECO:0007669"/>
    <property type="project" value="UniProtKB-KW"/>
</dbReference>
<dbReference type="GO" id="GO:0005634">
    <property type="term" value="C:nucleus"/>
    <property type="evidence" value="ECO:0007669"/>
    <property type="project" value="UniProtKB-SubCell"/>
</dbReference>
<accession>A0A4V3WLW1</accession>
<evidence type="ECO:0000256" key="7">
    <source>
        <dbReference type="ARBA" id="ARBA00022737"/>
    </source>
</evidence>
<dbReference type="Pfam" id="PF08263">
    <property type="entry name" value="LRRNT_2"/>
    <property type="match status" value="1"/>
</dbReference>
<keyword evidence="5" id="KW-0812">Transmembrane</keyword>
<dbReference type="GO" id="GO:0006952">
    <property type="term" value="P:defense response"/>
    <property type="evidence" value="ECO:0007669"/>
    <property type="project" value="UniProtKB-ARBA"/>
</dbReference>
<keyword evidence="6" id="KW-0732">Signal</keyword>
<keyword evidence="18" id="KW-1185">Reference proteome</keyword>
<keyword evidence="12" id="KW-0804">Transcription</keyword>
<dbReference type="Pfam" id="PF00560">
    <property type="entry name" value="LRR_1"/>
    <property type="match status" value="8"/>
</dbReference>
<evidence type="ECO:0000256" key="8">
    <source>
        <dbReference type="ARBA" id="ARBA00022989"/>
    </source>
</evidence>
<dbReference type="PROSITE" id="PS50066">
    <property type="entry name" value="MADS_BOX_2"/>
    <property type="match status" value="1"/>
</dbReference>
<evidence type="ECO:0000313" key="17">
    <source>
        <dbReference type="EMBL" id="THG06287.1"/>
    </source>
</evidence>
<dbReference type="Gene3D" id="3.40.1810.10">
    <property type="entry name" value="Transcription factor, MADS-box"/>
    <property type="match status" value="1"/>
</dbReference>
<keyword evidence="10" id="KW-0238">DNA-binding</keyword>
<dbReference type="InterPro" id="IPR003591">
    <property type="entry name" value="Leu-rich_rpt_typical-subtyp"/>
</dbReference>
<keyword evidence="4" id="KW-0433">Leucine-rich repeat</keyword>
<dbReference type="EMBL" id="SDRB02010467">
    <property type="protein sequence ID" value="THG06287.1"/>
    <property type="molecule type" value="Genomic_DNA"/>
</dbReference>
<evidence type="ECO:0000256" key="6">
    <source>
        <dbReference type="ARBA" id="ARBA00022729"/>
    </source>
</evidence>
<comment type="caution">
    <text evidence="17">The sequence shown here is derived from an EMBL/GenBank/DDBJ whole genome shotgun (WGS) entry which is preliminary data.</text>
</comment>
<keyword evidence="9" id="KW-0805">Transcription regulation</keyword>
<organism evidence="17 18">
    <name type="scientific">Camellia sinensis var. sinensis</name>
    <name type="common">China tea</name>
    <dbReference type="NCBI Taxonomy" id="542762"/>
    <lineage>
        <taxon>Eukaryota</taxon>
        <taxon>Viridiplantae</taxon>
        <taxon>Streptophyta</taxon>
        <taxon>Embryophyta</taxon>
        <taxon>Tracheophyta</taxon>
        <taxon>Spermatophyta</taxon>
        <taxon>Magnoliopsida</taxon>
        <taxon>eudicotyledons</taxon>
        <taxon>Gunneridae</taxon>
        <taxon>Pentapetalae</taxon>
        <taxon>asterids</taxon>
        <taxon>Ericales</taxon>
        <taxon>Theaceae</taxon>
        <taxon>Camellia</taxon>
    </lineage>
</organism>
<dbReference type="Proteomes" id="UP000306102">
    <property type="component" value="Unassembled WGS sequence"/>
</dbReference>
<dbReference type="PRINTS" id="PR00019">
    <property type="entry name" value="LEURICHRPT"/>
</dbReference>
<keyword evidence="13" id="KW-0675">Receptor</keyword>
<evidence type="ECO:0000256" key="11">
    <source>
        <dbReference type="ARBA" id="ARBA00023136"/>
    </source>
</evidence>
<evidence type="ECO:0000256" key="4">
    <source>
        <dbReference type="ARBA" id="ARBA00022614"/>
    </source>
</evidence>
<keyword evidence="14" id="KW-0325">Glycoprotein</keyword>
<evidence type="ECO:0000256" key="13">
    <source>
        <dbReference type="ARBA" id="ARBA00023170"/>
    </source>
</evidence>
<comment type="subcellular location">
    <subcellularLocation>
        <location evidence="2">Cell membrane</location>
        <topology evidence="2">Single-pass membrane protein</topology>
    </subcellularLocation>
    <subcellularLocation>
        <location evidence="3">Membrane</location>
        <topology evidence="3">Single-pass type I membrane protein</topology>
    </subcellularLocation>
    <subcellularLocation>
        <location evidence="1">Nucleus</location>
    </subcellularLocation>
</comment>
<gene>
    <name evidence="17" type="ORF">TEA_027498</name>
</gene>
<dbReference type="InterPro" id="IPR013210">
    <property type="entry name" value="LRR_N_plant-typ"/>
</dbReference>
<evidence type="ECO:0000256" key="2">
    <source>
        <dbReference type="ARBA" id="ARBA00004162"/>
    </source>
</evidence>
<dbReference type="SMART" id="SM00369">
    <property type="entry name" value="LRR_TYP"/>
    <property type="match status" value="6"/>
</dbReference>
<feature type="domain" description="MADS-box" evidence="16">
    <location>
        <begin position="558"/>
        <end position="593"/>
    </location>
</feature>
<dbReference type="PANTHER" id="PTHR27000">
    <property type="entry name" value="LEUCINE-RICH REPEAT RECEPTOR-LIKE PROTEIN KINASE FAMILY PROTEIN-RELATED"/>
    <property type="match status" value="1"/>
</dbReference>
<keyword evidence="7" id="KW-0677">Repeat</keyword>